<keyword evidence="3 8" id="KW-0547">Nucleotide-binding</keyword>
<dbReference type="GO" id="GO:0005524">
    <property type="term" value="F:ATP binding"/>
    <property type="evidence" value="ECO:0007669"/>
    <property type="project" value="UniProtKB-UniRule"/>
</dbReference>
<evidence type="ECO:0000313" key="11">
    <source>
        <dbReference type="Proteomes" id="UP000287605"/>
    </source>
</evidence>
<evidence type="ECO:0000256" key="4">
    <source>
        <dbReference type="ARBA" id="ARBA00022755"/>
    </source>
</evidence>
<dbReference type="InterPro" id="IPR003135">
    <property type="entry name" value="ATP-grasp_carboxylate-amine"/>
</dbReference>
<evidence type="ECO:0000259" key="9">
    <source>
        <dbReference type="PROSITE" id="PS50975"/>
    </source>
</evidence>
<dbReference type="Gene3D" id="3.30.470.20">
    <property type="entry name" value="ATP-grasp fold, B domain"/>
    <property type="match status" value="1"/>
</dbReference>
<name>A0A430ANP3_9ENTE</name>
<dbReference type="PANTHER" id="PTHR11609">
    <property type="entry name" value="PURINE BIOSYNTHESIS PROTEIN 6/7, PUR6/7"/>
    <property type="match status" value="1"/>
</dbReference>
<dbReference type="InterPro" id="IPR016185">
    <property type="entry name" value="PreATP-grasp_dom_sf"/>
</dbReference>
<dbReference type="Gene3D" id="3.30.1490.20">
    <property type="entry name" value="ATP-grasp fold, A domain"/>
    <property type="match status" value="1"/>
</dbReference>
<dbReference type="SUPFAM" id="SSF56059">
    <property type="entry name" value="Glutathione synthetase ATP-binding domain-like"/>
    <property type="match status" value="1"/>
</dbReference>
<evidence type="ECO:0000256" key="7">
    <source>
        <dbReference type="ARBA" id="ARBA00025704"/>
    </source>
</evidence>
<dbReference type="OrthoDB" id="9804625at2"/>
<dbReference type="AlphaFoldDB" id="A0A430ANP3"/>
<reference evidence="10 11" key="1">
    <citation type="submission" date="2017-05" db="EMBL/GenBank/DDBJ databases">
        <title>Vagococcus spp. assemblies.</title>
        <authorList>
            <person name="Gulvik C.A."/>
        </authorList>
    </citation>
    <scope>NUCLEOTIDE SEQUENCE [LARGE SCALE GENOMIC DNA]</scope>
    <source>
        <strain evidence="10 11">CCUG 51432</strain>
    </source>
</reference>
<evidence type="ECO:0000256" key="3">
    <source>
        <dbReference type="ARBA" id="ARBA00022741"/>
    </source>
</evidence>
<comment type="cofactor">
    <cofactor evidence="2">
        <name>Mg(2+)</name>
        <dbReference type="ChEBI" id="CHEBI:18420"/>
    </cofactor>
</comment>
<comment type="cofactor">
    <cofactor evidence="1">
        <name>Mn(2+)</name>
        <dbReference type="ChEBI" id="CHEBI:29035"/>
    </cofactor>
</comment>
<dbReference type="InterPro" id="IPR011761">
    <property type="entry name" value="ATP-grasp"/>
</dbReference>
<evidence type="ECO:0000256" key="8">
    <source>
        <dbReference type="PROSITE-ProRule" id="PRU00409"/>
    </source>
</evidence>
<evidence type="ECO:0000256" key="1">
    <source>
        <dbReference type="ARBA" id="ARBA00001936"/>
    </source>
</evidence>
<dbReference type="Gene3D" id="3.40.50.20">
    <property type="match status" value="1"/>
</dbReference>
<evidence type="ECO:0000256" key="5">
    <source>
        <dbReference type="ARBA" id="ARBA00022840"/>
    </source>
</evidence>
<accession>A0A430ANP3</accession>
<keyword evidence="5 8" id="KW-0067">ATP-binding</keyword>
<keyword evidence="11" id="KW-1185">Reference proteome</keyword>
<dbReference type="EMBL" id="NGKA01000019">
    <property type="protein sequence ID" value="RSU09685.1"/>
    <property type="molecule type" value="Genomic_DNA"/>
</dbReference>
<dbReference type="SUPFAM" id="SSF52440">
    <property type="entry name" value="PreATP-grasp domain"/>
    <property type="match status" value="1"/>
</dbReference>
<keyword evidence="6" id="KW-0464">Manganese</keyword>
<evidence type="ECO:0000313" key="10">
    <source>
        <dbReference type="EMBL" id="RSU09685.1"/>
    </source>
</evidence>
<comment type="pathway">
    <text evidence="7">Purine metabolism.</text>
</comment>
<protein>
    <recommendedName>
        <fullName evidence="9">ATP-grasp domain-containing protein</fullName>
    </recommendedName>
</protein>
<dbReference type="GO" id="GO:0005829">
    <property type="term" value="C:cytosol"/>
    <property type="evidence" value="ECO:0007669"/>
    <property type="project" value="TreeGrafter"/>
</dbReference>
<comment type="caution">
    <text evidence="10">The sequence shown here is derived from an EMBL/GenBank/DDBJ whole genome shotgun (WGS) entry which is preliminary data.</text>
</comment>
<dbReference type="RefSeq" id="WP_126809768.1">
    <property type="nucleotide sequence ID" value="NZ_NGKA01000019.1"/>
</dbReference>
<evidence type="ECO:0000256" key="2">
    <source>
        <dbReference type="ARBA" id="ARBA00001946"/>
    </source>
</evidence>
<feature type="domain" description="ATP-grasp" evidence="9">
    <location>
        <begin position="111"/>
        <end position="297"/>
    </location>
</feature>
<dbReference type="InterPro" id="IPR013815">
    <property type="entry name" value="ATP_grasp_subdomain_1"/>
</dbReference>
<gene>
    <name evidence="10" type="ORF">CBF29_10935</name>
</gene>
<organism evidence="10 11">
    <name type="scientific">Vagococcus elongatus</name>
    <dbReference type="NCBI Taxonomy" id="180344"/>
    <lineage>
        <taxon>Bacteria</taxon>
        <taxon>Bacillati</taxon>
        <taxon>Bacillota</taxon>
        <taxon>Bacilli</taxon>
        <taxon>Lactobacillales</taxon>
        <taxon>Enterococcaceae</taxon>
        <taxon>Vagococcus</taxon>
    </lineage>
</organism>
<dbReference type="PROSITE" id="PS50975">
    <property type="entry name" value="ATP_GRASP"/>
    <property type="match status" value="1"/>
</dbReference>
<dbReference type="Pfam" id="PF22660">
    <property type="entry name" value="RS_preATP-grasp-like"/>
    <property type="match status" value="1"/>
</dbReference>
<dbReference type="PANTHER" id="PTHR11609:SF5">
    <property type="entry name" value="PHOSPHORIBOSYLAMINOIMIDAZOLE CARBOXYLASE"/>
    <property type="match status" value="1"/>
</dbReference>
<dbReference type="InterPro" id="IPR054350">
    <property type="entry name" value="PurT/PurK_preATP-grasp"/>
</dbReference>
<dbReference type="GO" id="GO:0046872">
    <property type="term" value="F:metal ion binding"/>
    <property type="evidence" value="ECO:0007669"/>
    <property type="project" value="InterPro"/>
</dbReference>
<keyword evidence="4" id="KW-0658">Purine biosynthesis</keyword>
<sequence>MSSLFIPGQVLGIIGGGHTARMLCISAQKIGIEVGVIDPDENCPAGQVASWQIISDVTSQNGLKRLAELCDVVIYENENLPEELLVSLNQKVAIPQGLLTAIFAQDRIKERRFLEESNVNIAPYQEVYSMLDVHNALEQIGYPCVLKTAYDRENPSNVKMIYRLEDLTDCIPLISNGPCLMESMISEAREISVMVASNGDAQPVFFPIAEKISLSSRLSGTVGSVDLPEETAEEIYRIADILSVTLHVQGILNIKMFVNDVGTIYVNSITSIPETDGFYSEQGCSLSHYDAHIRGICGWPIPQMKHHGKWLTLKVTGREYSRALGQIPYQPDWYFHFFGREMTRKDELMGVVNIPASELSDSIAKVIQSQIWSD</sequence>
<dbReference type="Proteomes" id="UP000287605">
    <property type="component" value="Unassembled WGS sequence"/>
</dbReference>
<dbReference type="GO" id="GO:0006164">
    <property type="term" value="P:purine nucleotide biosynthetic process"/>
    <property type="evidence" value="ECO:0007669"/>
    <property type="project" value="UniProtKB-KW"/>
</dbReference>
<proteinExistence type="predicted"/>
<dbReference type="Pfam" id="PF02222">
    <property type="entry name" value="ATP-grasp"/>
    <property type="match status" value="1"/>
</dbReference>
<evidence type="ECO:0000256" key="6">
    <source>
        <dbReference type="ARBA" id="ARBA00023211"/>
    </source>
</evidence>